<evidence type="ECO:0000313" key="2">
    <source>
        <dbReference type="Proteomes" id="UP000002550"/>
    </source>
</evidence>
<dbReference type="GeneID" id="2658252"/>
<name>Q6X3T8_BP35C</name>
<dbReference type="RefSeq" id="NP_943777.1">
    <property type="nucleotide sequence ID" value="NC_005258.1"/>
</dbReference>
<sequence length="40" mass="4881">MVYHSVTMRFVVLYLKMMLEWKRVTSGNVETRMRQYGLLI</sequence>
<reference evidence="1 2" key="1">
    <citation type="journal article" date="2003" name="Virology">
        <title>Comparative analysis of bacterial viruses Bam35, infecting a gram-positive host, and PRD1, infecting gram-negative hosts, demonstrates a viral lineage.</title>
        <authorList>
            <person name="Ravantti J.J."/>
            <person name="Gaidelyte A."/>
            <person name="Bamford D.H."/>
            <person name="Bamford J.K."/>
        </authorList>
    </citation>
    <scope>NUCLEOTIDE SEQUENCE</scope>
</reference>
<dbReference type="Proteomes" id="UP000002550">
    <property type="component" value="Segment"/>
</dbReference>
<dbReference type="KEGG" id="vg:2658252"/>
<protein>
    <submittedName>
        <fullName evidence="1">Uncharacterized protein</fullName>
    </submittedName>
</protein>
<accession>Q6X3T8</accession>
<dbReference type="EMBL" id="AY257527">
    <property type="protein sequence ID" value="AAP83500.1"/>
    <property type="molecule type" value="Genomic_DNA"/>
</dbReference>
<organismHost>
    <name type="scientific">Bacillus thuringiensis</name>
    <dbReference type="NCBI Taxonomy" id="1428"/>
</organismHost>
<organism evidence="1 2">
    <name type="scientific">Bacillus phage Bam35c</name>
    <name type="common">Bacillus thuringiensis bacteriophage Bam35c</name>
    <dbReference type="NCBI Taxonomy" id="236750"/>
    <lineage>
        <taxon>Viruses</taxon>
        <taxon>Varidnaviria</taxon>
        <taxon>Bamfordvirae</taxon>
        <taxon>Preplasmiviricota</taxon>
        <taxon>Prepoliviricotina</taxon>
        <taxon>Tectiliviricetes</taxon>
        <taxon>Kalamavirales</taxon>
        <taxon>Tectiviridae</taxon>
        <taxon>Betatectivirus</taxon>
        <taxon>Betatectivirus Bam35</taxon>
    </lineage>
</organism>
<keyword evidence="2" id="KW-1185">Reference proteome</keyword>
<proteinExistence type="predicted"/>
<evidence type="ECO:0000313" key="1">
    <source>
        <dbReference type="EMBL" id="AAP83500.1"/>
    </source>
</evidence>